<protein>
    <submittedName>
        <fullName evidence="2">Uncharacterized protein</fullName>
    </submittedName>
</protein>
<dbReference type="AlphaFoldDB" id="K0CFD4"/>
<dbReference type="HOGENOM" id="CLU_3323671_0_0_6"/>
<name>K0CFD4_ALCDB</name>
<organism evidence="2 3">
    <name type="scientific">Alcanivorax dieselolei (strain DSM 16502 / CGMCC 1.3690 / MCCC 1A00001 / B-5)</name>
    <name type="common">Alloalcanivorax dieselolei</name>
    <dbReference type="NCBI Taxonomy" id="930169"/>
    <lineage>
        <taxon>Bacteria</taxon>
        <taxon>Pseudomonadati</taxon>
        <taxon>Pseudomonadota</taxon>
        <taxon>Gammaproteobacteria</taxon>
        <taxon>Oceanospirillales</taxon>
        <taxon>Alcanivoracaceae</taxon>
        <taxon>Alloalcanivorax</taxon>
    </lineage>
</organism>
<proteinExistence type="predicted"/>
<gene>
    <name evidence="2" type="ordered locus">B5T_02153</name>
</gene>
<accession>K0CFD4</accession>
<dbReference type="EMBL" id="CP003466">
    <property type="protein sequence ID" value="AFT70427.1"/>
    <property type="molecule type" value="Genomic_DNA"/>
</dbReference>
<dbReference type="KEGG" id="adi:B5T_02153"/>
<reference evidence="2 3" key="1">
    <citation type="journal article" date="2012" name="J. Bacteriol.">
        <title>Complete genome sequence of Alcanivorax dieselolei type strain B5.</title>
        <authorList>
            <person name="Lai Q."/>
            <person name="Li W."/>
            <person name="Shao Z."/>
        </authorList>
    </citation>
    <scope>NUCLEOTIDE SEQUENCE [LARGE SCALE GENOMIC DNA]</scope>
    <source>
        <strain evidence="3">DSM 16502 / CGMCC 1.3690 / B-5</strain>
    </source>
</reference>
<dbReference type="Proteomes" id="UP000006286">
    <property type="component" value="Chromosome"/>
</dbReference>
<sequence length="38" mass="4521">MRTCGNKEKAARHRHNNHMDPQDIRHDVAFRHMRLPGS</sequence>
<feature type="region of interest" description="Disordered" evidence="1">
    <location>
        <begin position="1"/>
        <end position="25"/>
    </location>
</feature>
<evidence type="ECO:0000256" key="1">
    <source>
        <dbReference type="SAM" id="MobiDB-lite"/>
    </source>
</evidence>
<evidence type="ECO:0000313" key="2">
    <source>
        <dbReference type="EMBL" id="AFT70427.1"/>
    </source>
</evidence>
<keyword evidence="3" id="KW-1185">Reference proteome</keyword>
<evidence type="ECO:0000313" key="3">
    <source>
        <dbReference type="Proteomes" id="UP000006286"/>
    </source>
</evidence>